<accession>A0A0L0G035</accession>
<dbReference type="Pfam" id="PF00085">
    <property type="entry name" value="Thioredoxin"/>
    <property type="match status" value="1"/>
</dbReference>
<dbReference type="InterPro" id="IPR036249">
    <property type="entry name" value="Thioredoxin-like_sf"/>
</dbReference>
<dbReference type="SUPFAM" id="SSF52833">
    <property type="entry name" value="Thioredoxin-like"/>
    <property type="match status" value="1"/>
</dbReference>
<keyword evidence="1" id="KW-1015">Disulfide bond</keyword>
<evidence type="ECO:0000313" key="3">
    <source>
        <dbReference type="EMBL" id="KNC82209.1"/>
    </source>
</evidence>
<dbReference type="CDD" id="cd02947">
    <property type="entry name" value="TRX_family"/>
    <property type="match status" value="1"/>
</dbReference>
<reference evidence="3 4" key="1">
    <citation type="submission" date="2011-02" db="EMBL/GenBank/DDBJ databases">
        <title>The Genome Sequence of Sphaeroforma arctica JP610.</title>
        <authorList>
            <consortium name="The Broad Institute Genome Sequencing Platform"/>
            <person name="Russ C."/>
            <person name="Cuomo C."/>
            <person name="Young S.K."/>
            <person name="Zeng Q."/>
            <person name="Gargeya S."/>
            <person name="Alvarado L."/>
            <person name="Berlin A."/>
            <person name="Chapman S.B."/>
            <person name="Chen Z."/>
            <person name="Freedman E."/>
            <person name="Gellesch M."/>
            <person name="Goldberg J."/>
            <person name="Griggs A."/>
            <person name="Gujja S."/>
            <person name="Heilman E."/>
            <person name="Heiman D."/>
            <person name="Howarth C."/>
            <person name="Mehta T."/>
            <person name="Neiman D."/>
            <person name="Pearson M."/>
            <person name="Roberts A."/>
            <person name="Saif S."/>
            <person name="Shea T."/>
            <person name="Shenoy N."/>
            <person name="Sisk P."/>
            <person name="Stolte C."/>
            <person name="Sykes S."/>
            <person name="White J."/>
            <person name="Yandava C."/>
            <person name="Burger G."/>
            <person name="Gray M.W."/>
            <person name="Holland P.W.H."/>
            <person name="King N."/>
            <person name="Lang F.B.F."/>
            <person name="Roger A.J."/>
            <person name="Ruiz-Trillo I."/>
            <person name="Haas B."/>
            <person name="Nusbaum C."/>
            <person name="Birren B."/>
        </authorList>
    </citation>
    <scope>NUCLEOTIDE SEQUENCE [LARGE SCALE GENOMIC DNA]</scope>
    <source>
        <strain evidence="3 4">JP610</strain>
    </source>
</reference>
<evidence type="ECO:0000259" key="2">
    <source>
        <dbReference type="Pfam" id="PF00085"/>
    </source>
</evidence>
<name>A0A0L0G035_9EUKA</name>
<keyword evidence="4" id="KW-1185">Reference proteome</keyword>
<evidence type="ECO:0000256" key="1">
    <source>
        <dbReference type="ARBA" id="ARBA00023157"/>
    </source>
</evidence>
<dbReference type="RefSeq" id="XP_014156111.1">
    <property type="nucleotide sequence ID" value="XM_014300636.1"/>
</dbReference>
<dbReference type="Proteomes" id="UP000054560">
    <property type="component" value="Unassembled WGS sequence"/>
</dbReference>
<dbReference type="GeneID" id="25906011"/>
<dbReference type="InterPro" id="IPR013766">
    <property type="entry name" value="Thioredoxin_domain"/>
</dbReference>
<proteinExistence type="predicted"/>
<dbReference type="Gene3D" id="3.40.30.10">
    <property type="entry name" value="Glutaredoxin"/>
    <property type="match status" value="1"/>
</dbReference>
<dbReference type="OrthoDB" id="2121326at2759"/>
<evidence type="ECO:0000313" key="4">
    <source>
        <dbReference type="Proteomes" id="UP000054560"/>
    </source>
</evidence>
<dbReference type="PANTHER" id="PTHR46115">
    <property type="entry name" value="THIOREDOXIN-LIKE PROTEIN 1"/>
    <property type="match status" value="1"/>
</dbReference>
<organism evidence="3 4">
    <name type="scientific">Sphaeroforma arctica JP610</name>
    <dbReference type="NCBI Taxonomy" id="667725"/>
    <lineage>
        <taxon>Eukaryota</taxon>
        <taxon>Ichthyosporea</taxon>
        <taxon>Ichthyophonida</taxon>
        <taxon>Sphaeroforma</taxon>
    </lineage>
</organism>
<gene>
    <name evidence="3" type="ORF">SARC_05507</name>
</gene>
<feature type="domain" description="Thioredoxin" evidence="2">
    <location>
        <begin position="6"/>
        <end position="60"/>
    </location>
</feature>
<dbReference type="AlphaFoldDB" id="A0A0L0G035"/>
<dbReference type="EMBL" id="KQ241949">
    <property type="protein sequence ID" value="KNC82209.1"/>
    <property type="molecule type" value="Genomic_DNA"/>
</dbReference>
<protein>
    <recommendedName>
        <fullName evidence="2">Thioredoxin domain-containing protein</fullName>
    </recommendedName>
</protein>
<sequence>MSDEYVSKGVRFYKVDVDEVRSVASAEGVSAMPTFKVYREGACVGSVRGFNQQELVRVIDEILLGTSKVHERFVYPIVDR</sequence>